<dbReference type="InterPro" id="IPR001806">
    <property type="entry name" value="Small_GTPase"/>
</dbReference>
<dbReference type="PROSITE" id="PS51420">
    <property type="entry name" value="RHO"/>
    <property type="match status" value="1"/>
</dbReference>
<feature type="compositionally biased region" description="Polar residues" evidence="8">
    <location>
        <begin position="759"/>
        <end position="774"/>
    </location>
</feature>
<evidence type="ECO:0000256" key="1">
    <source>
        <dbReference type="ARBA" id="ARBA00004496"/>
    </source>
</evidence>
<feature type="compositionally biased region" description="Low complexity" evidence="8">
    <location>
        <begin position="41"/>
        <end position="51"/>
    </location>
</feature>
<dbReference type="GO" id="GO:0005525">
    <property type="term" value="F:GTP binding"/>
    <property type="evidence" value="ECO:0007669"/>
    <property type="project" value="UniProtKB-KW"/>
</dbReference>
<dbReference type="SMART" id="SM00176">
    <property type="entry name" value="RAN"/>
    <property type="match status" value="1"/>
</dbReference>
<dbReference type="NCBIfam" id="TIGR00231">
    <property type="entry name" value="small_GTP"/>
    <property type="match status" value="1"/>
</dbReference>
<feature type="compositionally biased region" description="Polar residues" evidence="8">
    <location>
        <begin position="657"/>
        <end position="671"/>
    </location>
</feature>
<evidence type="ECO:0000313" key="10">
    <source>
        <dbReference type="EMBL" id="JAA63085.1"/>
    </source>
</evidence>
<dbReference type="CDD" id="cd00051">
    <property type="entry name" value="EFh"/>
    <property type="match status" value="1"/>
</dbReference>
<feature type="compositionally biased region" description="Basic and acidic residues" evidence="8">
    <location>
        <begin position="822"/>
        <end position="843"/>
    </location>
</feature>
<feature type="region of interest" description="Disordered" evidence="8">
    <location>
        <begin position="578"/>
        <end position="877"/>
    </location>
</feature>
<dbReference type="GO" id="GO:0005737">
    <property type="term" value="C:cytoplasm"/>
    <property type="evidence" value="ECO:0007669"/>
    <property type="project" value="UniProtKB-SubCell"/>
</dbReference>
<organism evidence="10">
    <name type="scientific">Rhipicephalus pulchellus</name>
    <name type="common">Yellow backed tick</name>
    <name type="synonym">Dermacentor pulchellus</name>
    <dbReference type="NCBI Taxonomy" id="72859"/>
    <lineage>
        <taxon>Eukaryota</taxon>
        <taxon>Metazoa</taxon>
        <taxon>Ecdysozoa</taxon>
        <taxon>Arthropoda</taxon>
        <taxon>Chelicerata</taxon>
        <taxon>Arachnida</taxon>
        <taxon>Acari</taxon>
        <taxon>Parasitiformes</taxon>
        <taxon>Ixodida</taxon>
        <taxon>Ixodoidea</taxon>
        <taxon>Ixodidae</taxon>
        <taxon>Rhipicephalinae</taxon>
        <taxon>Rhipicephalus</taxon>
        <taxon>Rhipicephalus</taxon>
    </lineage>
</organism>
<feature type="coiled-coil region" evidence="7">
    <location>
        <begin position="227"/>
        <end position="309"/>
    </location>
</feature>
<evidence type="ECO:0000256" key="6">
    <source>
        <dbReference type="ARBA" id="ARBA00023134"/>
    </source>
</evidence>
<dbReference type="AlphaFoldDB" id="L7MGK2"/>
<evidence type="ECO:0000259" key="9">
    <source>
        <dbReference type="PROSITE" id="PS50222"/>
    </source>
</evidence>
<dbReference type="EMBL" id="GACK01001949">
    <property type="protein sequence ID" value="JAA63085.1"/>
    <property type="molecule type" value="mRNA"/>
</dbReference>
<feature type="coiled-coil region" evidence="7">
    <location>
        <begin position="404"/>
        <end position="445"/>
    </location>
</feature>
<dbReference type="SMART" id="SM00177">
    <property type="entry name" value="ARF"/>
    <property type="match status" value="1"/>
</dbReference>
<dbReference type="Pfam" id="PF13499">
    <property type="entry name" value="EF-hand_7"/>
    <property type="match status" value="1"/>
</dbReference>
<dbReference type="GO" id="GO:0003924">
    <property type="term" value="F:GTPase activity"/>
    <property type="evidence" value="ECO:0007669"/>
    <property type="project" value="InterPro"/>
</dbReference>
<evidence type="ECO:0000256" key="3">
    <source>
        <dbReference type="ARBA" id="ARBA00022741"/>
    </source>
</evidence>
<feature type="compositionally biased region" description="Polar residues" evidence="8">
    <location>
        <begin position="699"/>
        <end position="715"/>
    </location>
</feature>
<dbReference type="PRINTS" id="PR00449">
    <property type="entry name" value="RASTRNSFRMNG"/>
</dbReference>
<dbReference type="Gene3D" id="3.40.50.300">
    <property type="entry name" value="P-loop containing nucleotide triphosphate hydrolases"/>
    <property type="match status" value="1"/>
</dbReference>
<feature type="compositionally biased region" description="Polar residues" evidence="8">
    <location>
        <begin position="629"/>
        <end position="641"/>
    </location>
</feature>
<feature type="non-terminal residue" evidence="10">
    <location>
        <position position="1"/>
    </location>
</feature>
<feature type="region of interest" description="Disordered" evidence="8">
    <location>
        <begin position="506"/>
        <end position="532"/>
    </location>
</feature>
<proteinExistence type="evidence at transcript level"/>
<keyword evidence="2" id="KW-0963">Cytoplasm</keyword>
<dbReference type="SUPFAM" id="SSF47473">
    <property type="entry name" value="EF-hand"/>
    <property type="match status" value="1"/>
</dbReference>
<evidence type="ECO:0000256" key="4">
    <source>
        <dbReference type="ARBA" id="ARBA00022837"/>
    </source>
</evidence>
<dbReference type="SMART" id="SM00174">
    <property type="entry name" value="RHO"/>
    <property type="match status" value="1"/>
</dbReference>
<dbReference type="InterPro" id="IPR018247">
    <property type="entry name" value="EF_Hand_1_Ca_BS"/>
</dbReference>
<feature type="compositionally biased region" description="Basic and acidic residues" evidence="8">
    <location>
        <begin position="511"/>
        <end position="523"/>
    </location>
</feature>
<protein>
    <submittedName>
        <fullName evidence="10">Putative rab subfamily protein of small gtpase</fullName>
    </submittedName>
</protein>
<comment type="subcellular location">
    <subcellularLocation>
        <location evidence="1">Cytoplasm</location>
    </subcellularLocation>
</comment>
<dbReference type="PROSITE" id="PS00018">
    <property type="entry name" value="EF_HAND_1"/>
    <property type="match status" value="1"/>
</dbReference>
<dbReference type="SMART" id="SM00175">
    <property type="entry name" value="RAB"/>
    <property type="match status" value="1"/>
</dbReference>
<dbReference type="FunFam" id="3.40.50.300:FF:001348">
    <property type="entry name" value="Ras and EF-hand domain-containing protein"/>
    <property type="match status" value="1"/>
</dbReference>
<feature type="region of interest" description="Disordered" evidence="8">
    <location>
        <begin position="123"/>
        <end position="157"/>
    </location>
</feature>
<keyword evidence="3" id="KW-0547">Nucleotide-binding</keyword>
<dbReference type="PANTHER" id="PTHR47977">
    <property type="entry name" value="RAS-RELATED PROTEIN RAB"/>
    <property type="match status" value="1"/>
</dbReference>
<evidence type="ECO:0000256" key="7">
    <source>
        <dbReference type="SAM" id="Coils"/>
    </source>
</evidence>
<dbReference type="SMART" id="SM00054">
    <property type="entry name" value="EFh"/>
    <property type="match status" value="2"/>
</dbReference>
<reference evidence="10" key="1">
    <citation type="submission" date="2012-11" db="EMBL/GenBank/DDBJ databases">
        <authorList>
            <person name="Lucero-Rivera Y.E."/>
            <person name="Tovar-Ramirez D."/>
        </authorList>
    </citation>
    <scope>NUCLEOTIDE SEQUENCE</scope>
    <source>
        <tissue evidence="10">Salivary gland</tissue>
    </source>
</reference>
<evidence type="ECO:0000256" key="8">
    <source>
        <dbReference type="SAM" id="MobiDB-lite"/>
    </source>
</evidence>
<dbReference type="InterPro" id="IPR050227">
    <property type="entry name" value="Rab"/>
</dbReference>
<dbReference type="Pfam" id="PF00071">
    <property type="entry name" value="Ras"/>
    <property type="match status" value="1"/>
</dbReference>
<evidence type="ECO:0000256" key="5">
    <source>
        <dbReference type="ARBA" id="ARBA00023054"/>
    </source>
</evidence>
<dbReference type="PROSITE" id="PS51421">
    <property type="entry name" value="RAS"/>
    <property type="match status" value="1"/>
</dbReference>
<dbReference type="PROSITE" id="PS51419">
    <property type="entry name" value="RAB"/>
    <property type="match status" value="1"/>
</dbReference>
<dbReference type="GO" id="GO:0005509">
    <property type="term" value="F:calcium ion binding"/>
    <property type="evidence" value="ECO:0007669"/>
    <property type="project" value="InterPro"/>
</dbReference>
<keyword evidence="5 7" id="KW-0175">Coiled coil</keyword>
<feature type="region of interest" description="Disordered" evidence="8">
    <location>
        <begin position="1"/>
        <end position="53"/>
    </location>
</feature>
<sequence>PPPGPTEGQKESLKVKALASKAGTATPLSAESVPSPLPNNSTAGSATGSASDPMATLQLEQLFRACDTRGTGYLDREELRKLCHRFSISSQDADAIFEDLDHDEDGRIDFHDFEKGFRDFLTQLPGGDTPPEPETADAAGGGGNASAANASAPRPSELQKALRRASTIEYRRDSVINGGDDIAKLWNTQRAWGNLTTELAKSGNVIDEETLNDLYKELQRSEKPQVVERFEDVIADLLDNMKRLQEENSQLENTWLKEKKEHEEHLRRMEEEMDNQVKLVELQAKAKVQEEVEAKRRTLQAKMSEEMNELQSHVSLFEKVEQWLRANETHDRKLTSVHSKLDEALQENRQLRLSLMDTQNNVALTRSELAQIRSQYEDKCKALYDERERIMGVLQEQGLASKQLQHLQEANRKLQDTNDILRSVLEKAEAEKSHTSDQLVRQESVLSDYFGDSAFTPPMRNRRPLGDRRPLFDPEEEERASAIWSTRAPSIDQHPVLDRIESEEETGLVDLNHRDVHDDDPLEQRQQPQLLQPKENGAETVAMMAGGHLQPPAAATAAATIAEEADSGLSTLRSAAALDSAEEGRQTDYSTPLPSLSSETVSLRNRSSSSATPSLHDRDDSLDSITAGGPTTASAVTATGGHSNGPLLTSRPPLPVRSTSKASDRSVQSLPPSFGESKASSSSSSSGNGMVPSAPGAGTSVSSESGIGSRNTWCSMESIDDSPKPMSRGNLSSRRISEIKRQLGVDPSTAKYHRRAPSPSGSCQSVKITPSPTAIKTRRQRSLSPQRSGIPPVPLPRSRVTSPEPKPVPRRHLSRQDTPAKSTDEPDLDKPLEDGGYVEDRRRSSVAQMKISDQETRGSRRVSSGSTSSQQLHRLGSFTECTGPPELTFRVVFVGDAAVGKSSFIMRLSRGIFMPQLTSTLGVDFQTKNICIDNKNVSLQLWDTAGQERFRCITQSYFRKADGVMLMYDCTNEQSFLNVRQWMSDLEEVASRGIPIMLVSNKTDLRDVFKMQSKSVVEREAGEKISQEMKAIFVETSAKDGSNINEAVGALTRSMIKHAVPHEKDSLTLNDKQSKSFAAKCCNK</sequence>
<dbReference type="SUPFAM" id="SSF52540">
    <property type="entry name" value="P-loop containing nucleoside triphosphate hydrolases"/>
    <property type="match status" value="1"/>
</dbReference>
<keyword evidence="4" id="KW-0106">Calcium</keyword>
<accession>L7MGK2</accession>
<dbReference type="CDD" id="cd00154">
    <property type="entry name" value="Rab"/>
    <property type="match status" value="1"/>
</dbReference>
<reference evidence="10" key="2">
    <citation type="journal article" date="2015" name="J. Proteomics">
        <title>Sexual differences in the sialomes of the zebra tick, Rhipicephalus pulchellus.</title>
        <authorList>
            <person name="Tan A.W."/>
            <person name="Francischetti I.M."/>
            <person name="Slovak M."/>
            <person name="Kini R.M."/>
            <person name="Ribeiro J.M."/>
        </authorList>
    </citation>
    <scope>NUCLEOTIDE SEQUENCE</scope>
    <source>
        <tissue evidence="10">Salivary gland</tissue>
    </source>
</reference>
<name>L7MGK2_RHIPC</name>
<dbReference type="SMART" id="SM00173">
    <property type="entry name" value="RAS"/>
    <property type="match status" value="1"/>
</dbReference>
<feature type="compositionally biased region" description="Polar residues" evidence="8">
    <location>
        <begin position="587"/>
        <end position="613"/>
    </location>
</feature>
<feature type="domain" description="EF-hand" evidence="9">
    <location>
        <begin position="88"/>
        <end position="123"/>
    </location>
</feature>
<dbReference type="InterPro" id="IPR005225">
    <property type="entry name" value="Small_GTP-bd"/>
</dbReference>
<dbReference type="InterPro" id="IPR002048">
    <property type="entry name" value="EF_hand_dom"/>
</dbReference>
<dbReference type="PROSITE" id="PS50222">
    <property type="entry name" value="EF_HAND_2"/>
    <property type="match status" value="1"/>
</dbReference>
<evidence type="ECO:0000256" key="2">
    <source>
        <dbReference type="ARBA" id="ARBA00022490"/>
    </source>
</evidence>
<keyword evidence="6" id="KW-0342">GTP-binding</keyword>
<dbReference type="Gene3D" id="1.10.238.10">
    <property type="entry name" value="EF-hand"/>
    <property type="match status" value="1"/>
</dbReference>
<feature type="region of interest" description="Disordered" evidence="8">
    <location>
        <begin position="457"/>
        <end position="482"/>
    </location>
</feature>
<dbReference type="InterPro" id="IPR011992">
    <property type="entry name" value="EF-hand-dom_pair"/>
</dbReference>
<dbReference type="PROSITE" id="PS51417">
    <property type="entry name" value="ARF"/>
    <property type="match status" value="1"/>
</dbReference>
<dbReference type="InterPro" id="IPR027417">
    <property type="entry name" value="P-loop_NTPase"/>
</dbReference>